<gene>
    <name evidence="9" type="ordered locus">Calag_0493</name>
</gene>
<dbReference type="Pfam" id="PF00441">
    <property type="entry name" value="Acyl-CoA_dh_1"/>
    <property type="match status" value="1"/>
</dbReference>
<dbReference type="InterPro" id="IPR009100">
    <property type="entry name" value="AcylCoA_DH/oxidase_NM_dom_sf"/>
</dbReference>
<dbReference type="InterPro" id="IPR036250">
    <property type="entry name" value="AcylCo_DH-like_C"/>
</dbReference>
<evidence type="ECO:0000256" key="2">
    <source>
        <dbReference type="ARBA" id="ARBA00009347"/>
    </source>
</evidence>
<dbReference type="InterPro" id="IPR037069">
    <property type="entry name" value="AcylCoA_DH/ox_N_sf"/>
</dbReference>
<dbReference type="PANTHER" id="PTHR43884">
    <property type="entry name" value="ACYL-COA DEHYDROGENASE"/>
    <property type="match status" value="1"/>
</dbReference>
<dbReference type="STRING" id="1056495.Calag_0493"/>
<dbReference type="Pfam" id="PF02770">
    <property type="entry name" value="Acyl-CoA_dh_M"/>
    <property type="match status" value="1"/>
</dbReference>
<organism evidence="9 10">
    <name type="scientific">Caldisphaera lagunensis (strain DSM 15908 / JCM 11604 / ANMR 0165 / IC-154)</name>
    <dbReference type="NCBI Taxonomy" id="1056495"/>
    <lineage>
        <taxon>Archaea</taxon>
        <taxon>Thermoproteota</taxon>
        <taxon>Thermoprotei</taxon>
        <taxon>Acidilobales</taxon>
        <taxon>Caldisphaeraceae</taxon>
        <taxon>Caldisphaera</taxon>
    </lineage>
</organism>
<accession>L0AA09</accession>
<feature type="domain" description="Acyl-CoA dehydrogenase/oxidase C-terminal" evidence="6">
    <location>
        <begin position="244"/>
        <end position="404"/>
    </location>
</feature>
<dbReference type="RefSeq" id="WP_015232157.1">
    <property type="nucleotide sequence ID" value="NC_019791.1"/>
</dbReference>
<dbReference type="Gene3D" id="2.40.110.10">
    <property type="entry name" value="Butyryl-CoA Dehydrogenase, subunit A, domain 2"/>
    <property type="match status" value="1"/>
</dbReference>
<evidence type="ECO:0000313" key="10">
    <source>
        <dbReference type="Proteomes" id="UP000010469"/>
    </source>
</evidence>
<keyword evidence="10" id="KW-1185">Reference proteome</keyword>
<sequence>MINLDFDLSQDEKLFKESIHEFLSKELSPIWIKMDSERKIPTEVIHKMGEQGLFAIAVPEEYGGQGGNFLLAALAVEEVAYNDPAVATAVFTLLNNSWPYILYLYGKEEAKQEILPIVGKGRGFFGIASTETIGGSDVAGERTTAKKEGNLYKINGEKIYISGVREALEQLDLGSWFLIARTGRQEDKHRGLSTFAFIGNKNGKITEGLEYSILNTIGRHAISTGLLHFKDATIDSNHLIGEENKGFYLAMQGFSIARVLVSAANIGAAQWALEQAVKYSRERRMFDDKPIASFQGVSFPIAEVAAKIEATRLLIYKSAQLADKIFIKKESGYKPQDLNYWASASKIMAIETAFQAIETTMKTYGGYSYTEEANVFRNLLGVLSYLVGAEGSQNIMRYIVARELIGREYVKGE</sequence>
<evidence type="ECO:0000256" key="4">
    <source>
        <dbReference type="ARBA" id="ARBA00022827"/>
    </source>
</evidence>
<dbReference type="InterPro" id="IPR006091">
    <property type="entry name" value="Acyl-CoA_Oxase/DH_mid-dom"/>
</dbReference>
<evidence type="ECO:0000259" key="6">
    <source>
        <dbReference type="Pfam" id="PF00441"/>
    </source>
</evidence>
<evidence type="ECO:0000259" key="8">
    <source>
        <dbReference type="Pfam" id="PF02771"/>
    </source>
</evidence>
<keyword evidence="5" id="KW-0560">Oxidoreductase</keyword>
<comment type="similarity">
    <text evidence="2 5">Belongs to the acyl-CoA dehydrogenase family.</text>
</comment>
<dbReference type="InterPro" id="IPR009075">
    <property type="entry name" value="AcylCo_DH/oxidase_C"/>
</dbReference>
<dbReference type="Proteomes" id="UP000010469">
    <property type="component" value="Chromosome"/>
</dbReference>
<protein>
    <submittedName>
        <fullName evidence="9">Acyl-CoA dehydrogenase</fullName>
    </submittedName>
</protein>
<dbReference type="PIRSF" id="PIRSF016578">
    <property type="entry name" value="HsaA"/>
    <property type="match status" value="1"/>
</dbReference>
<dbReference type="PANTHER" id="PTHR43884:SF37">
    <property type="entry name" value="ACYL-COA DEHYDROGENASE"/>
    <property type="match status" value="1"/>
</dbReference>
<dbReference type="AlphaFoldDB" id="L0AA09"/>
<evidence type="ECO:0000313" key="9">
    <source>
        <dbReference type="EMBL" id="AFZ70259.1"/>
    </source>
</evidence>
<dbReference type="EMBL" id="CP003378">
    <property type="protein sequence ID" value="AFZ70259.1"/>
    <property type="molecule type" value="Genomic_DNA"/>
</dbReference>
<dbReference type="HOGENOM" id="CLU_018204_0_2_2"/>
<evidence type="ECO:0000256" key="5">
    <source>
        <dbReference type="RuleBase" id="RU362125"/>
    </source>
</evidence>
<dbReference type="KEGG" id="clg:Calag_0493"/>
<dbReference type="GO" id="GO:0050660">
    <property type="term" value="F:flavin adenine dinucleotide binding"/>
    <property type="evidence" value="ECO:0007669"/>
    <property type="project" value="InterPro"/>
</dbReference>
<name>L0AA09_CALLD</name>
<dbReference type="Pfam" id="PF02771">
    <property type="entry name" value="Acyl-CoA_dh_N"/>
    <property type="match status" value="1"/>
</dbReference>
<proteinExistence type="inferred from homology"/>
<dbReference type="eggNOG" id="arCOG04310">
    <property type="taxonomic scope" value="Archaea"/>
</dbReference>
<dbReference type="GeneID" id="14211753"/>
<keyword evidence="4 5" id="KW-0274">FAD</keyword>
<feature type="domain" description="Acyl-CoA oxidase/dehydrogenase middle" evidence="7">
    <location>
        <begin position="127"/>
        <end position="231"/>
    </location>
</feature>
<dbReference type="SUPFAM" id="SSF47203">
    <property type="entry name" value="Acyl-CoA dehydrogenase C-terminal domain-like"/>
    <property type="match status" value="1"/>
</dbReference>
<dbReference type="SUPFAM" id="SSF56645">
    <property type="entry name" value="Acyl-CoA dehydrogenase NM domain-like"/>
    <property type="match status" value="1"/>
</dbReference>
<dbReference type="Gene3D" id="1.20.140.10">
    <property type="entry name" value="Butyryl-CoA Dehydrogenase, subunit A, domain 3"/>
    <property type="match status" value="1"/>
</dbReference>
<dbReference type="InterPro" id="IPR013786">
    <property type="entry name" value="AcylCoA_DH/ox_N"/>
</dbReference>
<dbReference type="InParanoid" id="L0AA09"/>
<dbReference type="InterPro" id="IPR046373">
    <property type="entry name" value="Acyl-CoA_Oxase/DH_mid-dom_sf"/>
</dbReference>
<dbReference type="Gene3D" id="1.10.540.10">
    <property type="entry name" value="Acyl-CoA dehydrogenase/oxidase, N-terminal domain"/>
    <property type="match status" value="1"/>
</dbReference>
<keyword evidence="3 5" id="KW-0285">Flavoprotein</keyword>
<evidence type="ECO:0000256" key="3">
    <source>
        <dbReference type="ARBA" id="ARBA00022630"/>
    </source>
</evidence>
<comment type="cofactor">
    <cofactor evidence="1 5">
        <name>FAD</name>
        <dbReference type="ChEBI" id="CHEBI:57692"/>
    </cofactor>
</comment>
<dbReference type="GO" id="GO:0003995">
    <property type="term" value="F:acyl-CoA dehydrogenase activity"/>
    <property type="evidence" value="ECO:0007669"/>
    <property type="project" value="TreeGrafter"/>
</dbReference>
<evidence type="ECO:0000259" key="7">
    <source>
        <dbReference type="Pfam" id="PF02770"/>
    </source>
</evidence>
<feature type="domain" description="Acyl-CoA dehydrogenase/oxidase N-terminal" evidence="8">
    <location>
        <begin position="10"/>
        <end position="121"/>
    </location>
</feature>
<reference evidence="10" key="1">
    <citation type="submission" date="2012-03" db="EMBL/GenBank/DDBJ databases">
        <title>Complete genome of Caldisphaera lagunensis DSM 15908.</title>
        <authorList>
            <person name="Lucas S."/>
            <person name="Copeland A."/>
            <person name="Lapidus A."/>
            <person name="Glavina del Rio T."/>
            <person name="Dalin E."/>
            <person name="Tice H."/>
            <person name="Bruce D."/>
            <person name="Goodwin L."/>
            <person name="Pitluck S."/>
            <person name="Peters L."/>
            <person name="Mikhailova N."/>
            <person name="Teshima H."/>
            <person name="Kyrpides N."/>
            <person name="Mavromatis K."/>
            <person name="Ivanova N."/>
            <person name="Brettin T."/>
            <person name="Detter J.C."/>
            <person name="Han C."/>
            <person name="Larimer F."/>
            <person name="Land M."/>
            <person name="Hauser L."/>
            <person name="Markowitz V."/>
            <person name="Cheng J.-F."/>
            <person name="Hugenholtz P."/>
            <person name="Woyke T."/>
            <person name="Wu D."/>
            <person name="Spring S."/>
            <person name="Schroeder M."/>
            <person name="Brambilla E."/>
            <person name="Klenk H.-P."/>
            <person name="Eisen J.A."/>
        </authorList>
    </citation>
    <scope>NUCLEOTIDE SEQUENCE [LARGE SCALE GENOMIC DNA]</scope>
    <source>
        <strain evidence="10">DSM 15908 / JCM 11604 / IC-154</strain>
    </source>
</reference>
<evidence type="ECO:0000256" key="1">
    <source>
        <dbReference type="ARBA" id="ARBA00001974"/>
    </source>
</evidence>